<proteinExistence type="predicted"/>
<reference evidence="2 3" key="1">
    <citation type="submission" date="2019-08" db="EMBL/GenBank/DDBJ databases">
        <title>Deep-cultivation of Planctomycetes and their phenomic and genomic characterization uncovers novel biology.</title>
        <authorList>
            <person name="Wiegand S."/>
            <person name="Jogler M."/>
            <person name="Boedeker C."/>
            <person name="Pinto D."/>
            <person name="Vollmers J."/>
            <person name="Rivas-Marin E."/>
            <person name="Kohn T."/>
            <person name="Peeters S.H."/>
            <person name="Heuer A."/>
            <person name="Rast P."/>
            <person name="Oberbeckmann S."/>
            <person name="Bunk B."/>
            <person name="Jeske O."/>
            <person name="Meyerdierks A."/>
            <person name="Storesund J.E."/>
            <person name="Kallscheuer N."/>
            <person name="Luecker S."/>
            <person name="Lage O.M."/>
            <person name="Pohl T."/>
            <person name="Merkel B.J."/>
            <person name="Hornburger P."/>
            <person name="Mueller R.-W."/>
            <person name="Bruemmer F."/>
            <person name="Labrenz M."/>
            <person name="Spormann A.M."/>
            <person name="Op den Camp H."/>
            <person name="Overmann J."/>
            <person name="Amann R."/>
            <person name="Jetten M.S.M."/>
            <person name="Mascher T."/>
            <person name="Medema M.H."/>
            <person name="Devos D.P."/>
            <person name="Kaster A.-K."/>
            <person name="Ovreas L."/>
            <person name="Rohde M."/>
            <person name="Galperin M.Y."/>
            <person name="Jogler C."/>
        </authorList>
    </citation>
    <scope>NUCLEOTIDE SEQUENCE [LARGE SCALE GENOMIC DNA]</scope>
    <source>
        <strain evidence="2 3">FC18</strain>
    </source>
</reference>
<keyword evidence="1" id="KW-0472">Membrane</keyword>
<name>A0A5B9PE75_9BACT</name>
<dbReference type="KEGG" id="mff:MFFC18_37030"/>
<keyword evidence="1" id="KW-0812">Transmembrane</keyword>
<organism evidence="2 3">
    <name type="scientific">Mariniblastus fucicola</name>
    <dbReference type="NCBI Taxonomy" id="980251"/>
    <lineage>
        <taxon>Bacteria</taxon>
        <taxon>Pseudomonadati</taxon>
        <taxon>Planctomycetota</taxon>
        <taxon>Planctomycetia</taxon>
        <taxon>Pirellulales</taxon>
        <taxon>Pirellulaceae</taxon>
        <taxon>Mariniblastus</taxon>
    </lineage>
</organism>
<accession>A0A5B9PE75</accession>
<feature type="transmembrane region" description="Helical" evidence="1">
    <location>
        <begin position="67"/>
        <end position="90"/>
    </location>
</feature>
<gene>
    <name evidence="2" type="ORF">MFFC18_37030</name>
</gene>
<keyword evidence="1" id="KW-1133">Transmembrane helix</keyword>
<protein>
    <submittedName>
        <fullName evidence="2">Uncharacterized protein</fullName>
    </submittedName>
</protein>
<dbReference type="EMBL" id="CP042912">
    <property type="protein sequence ID" value="QEG23799.1"/>
    <property type="molecule type" value="Genomic_DNA"/>
</dbReference>
<dbReference type="AlphaFoldDB" id="A0A5B9PE75"/>
<sequence length="113" mass="12677">MHGVWFLSLAPVAAVIAWRFSNGGIRKSALWVLCLSAVALSIWFGYEAYRGTEFTSTAYDRSMHAMGVIFSSINLPILQVMVAAWILFAWPRRWQYAAQKQRKISGTAAPHEA</sequence>
<keyword evidence="3" id="KW-1185">Reference proteome</keyword>
<feature type="transmembrane region" description="Helical" evidence="1">
    <location>
        <begin position="29"/>
        <end position="46"/>
    </location>
</feature>
<dbReference type="Proteomes" id="UP000322214">
    <property type="component" value="Chromosome"/>
</dbReference>
<evidence type="ECO:0000256" key="1">
    <source>
        <dbReference type="SAM" id="Phobius"/>
    </source>
</evidence>
<dbReference type="RefSeq" id="WP_075083069.1">
    <property type="nucleotide sequence ID" value="NZ_CP042912.1"/>
</dbReference>
<evidence type="ECO:0000313" key="2">
    <source>
        <dbReference type="EMBL" id="QEG23799.1"/>
    </source>
</evidence>
<evidence type="ECO:0000313" key="3">
    <source>
        <dbReference type="Proteomes" id="UP000322214"/>
    </source>
</evidence>